<gene>
    <name evidence="1" type="ORF">AVDCRST_MAG92-3163</name>
</gene>
<accession>A0A6J4JDN7</accession>
<dbReference type="EMBL" id="CADCTM010000521">
    <property type="protein sequence ID" value="CAA9274623.1"/>
    <property type="molecule type" value="Genomic_DNA"/>
</dbReference>
<name>A0A6J4JDN7_9CYAN</name>
<proteinExistence type="predicted"/>
<reference evidence="1" key="1">
    <citation type="submission" date="2020-02" db="EMBL/GenBank/DDBJ databases">
        <authorList>
            <person name="Meier V. D."/>
        </authorList>
    </citation>
    <scope>NUCLEOTIDE SEQUENCE</scope>
    <source>
        <strain evidence="1">AVDCRST_MAG92</strain>
    </source>
</reference>
<protein>
    <submittedName>
        <fullName evidence="1">Uncharacterized protein</fullName>
    </submittedName>
</protein>
<dbReference type="AlphaFoldDB" id="A0A6J4JDN7"/>
<evidence type="ECO:0000313" key="1">
    <source>
        <dbReference type="EMBL" id="CAA9274623.1"/>
    </source>
</evidence>
<organism evidence="1">
    <name type="scientific">uncultured Coleofasciculus sp</name>
    <dbReference type="NCBI Taxonomy" id="1267456"/>
    <lineage>
        <taxon>Bacteria</taxon>
        <taxon>Bacillati</taxon>
        <taxon>Cyanobacteriota</taxon>
        <taxon>Cyanophyceae</taxon>
        <taxon>Coleofasciculales</taxon>
        <taxon>Coleofasciculaceae</taxon>
        <taxon>Coleofasciculus</taxon>
        <taxon>environmental samples</taxon>
    </lineage>
</organism>
<sequence>MFVNDLLANNQGTFLARIIDDYSRSKEKGEVLRYKDYGN</sequence>